<name>A0A0N7LTN4_9RHOB</name>
<dbReference type="EMBL" id="CYRX01000031">
    <property type="protein sequence ID" value="CUH61186.1"/>
    <property type="molecule type" value="Genomic_DNA"/>
</dbReference>
<feature type="signal peptide" evidence="1">
    <location>
        <begin position="1"/>
        <end position="19"/>
    </location>
</feature>
<keyword evidence="1" id="KW-0732">Signal</keyword>
<sequence>MRAFPLLLACSVVVSGAVAASAQSDVVVAVTTPAEVPPSAFNGRQYVDSAGCVFVRAGQGDVVAWMPRLTRSNEPLCGYTPTKTEATQGPETAVATVAHTTTSAKQLASVQEITLMSAPRSGARSTSAAPMASAADVVMRPATRAACGATALRLGHRIGCDTASEVGPSNLVAIQIPPQTRNSTHGLEGLNGKDLRRTAPARIVVASDATYSFSPSAQGTVIVGSAETAKRLSRDTQRIAVPKGYKEAWTDGRLNVFRGVGTDNGTSQMRRTWTESVPQRLIEQDD</sequence>
<feature type="chain" id="PRO_5006015596" evidence="1">
    <location>
        <begin position="20"/>
        <end position="286"/>
    </location>
</feature>
<reference evidence="2 3" key="1">
    <citation type="submission" date="2015-09" db="EMBL/GenBank/DDBJ databases">
        <authorList>
            <consortium name="Swine Surveillance"/>
        </authorList>
    </citation>
    <scope>NUCLEOTIDE SEQUENCE [LARGE SCALE GENOMIC DNA]</scope>
    <source>
        <strain evidence="2 3">CECT 5294</strain>
    </source>
</reference>
<dbReference type="STRING" id="266809.PM03_11615"/>
<dbReference type="eggNOG" id="COG3087">
    <property type="taxonomic scope" value="Bacteria"/>
</dbReference>
<evidence type="ECO:0000313" key="2">
    <source>
        <dbReference type="EMBL" id="CUH61186.1"/>
    </source>
</evidence>
<dbReference type="AlphaFoldDB" id="A0A0N7LTN4"/>
<dbReference type="Proteomes" id="UP000051298">
    <property type="component" value="Unassembled WGS sequence"/>
</dbReference>
<gene>
    <name evidence="2" type="ORF">THS5294_02488</name>
</gene>
<proteinExistence type="predicted"/>
<evidence type="ECO:0000256" key="1">
    <source>
        <dbReference type="SAM" id="SignalP"/>
    </source>
</evidence>
<evidence type="ECO:0000313" key="3">
    <source>
        <dbReference type="Proteomes" id="UP000051298"/>
    </source>
</evidence>
<dbReference type="RefSeq" id="WP_058123990.1">
    <property type="nucleotide sequence ID" value="NZ_CYRX01000031.1"/>
</dbReference>
<organism evidence="2 3">
    <name type="scientific">Thalassobacter stenotrophicus</name>
    <dbReference type="NCBI Taxonomy" id="266809"/>
    <lineage>
        <taxon>Bacteria</taxon>
        <taxon>Pseudomonadati</taxon>
        <taxon>Pseudomonadota</taxon>
        <taxon>Alphaproteobacteria</taxon>
        <taxon>Rhodobacterales</taxon>
        <taxon>Roseobacteraceae</taxon>
        <taxon>Thalassobacter</taxon>
    </lineage>
</organism>
<accession>A0A0N7LTN4</accession>
<protein>
    <submittedName>
        <fullName evidence="2">Uncharacterized protein</fullName>
    </submittedName>
</protein>